<dbReference type="Proteomes" id="UP000027581">
    <property type="component" value="Unassembled WGS sequence"/>
</dbReference>
<protein>
    <recommendedName>
        <fullName evidence="7">Palmitoyltransferase</fullName>
        <ecNumber evidence="7">2.3.1.225</ecNumber>
    </recommendedName>
</protein>
<keyword evidence="3 7" id="KW-0812">Transmembrane</keyword>
<keyword evidence="4 7" id="KW-1133">Transmembrane helix</keyword>
<evidence type="ECO:0000256" key="4">
    <source>
        <dbReference type="ARBA" id="ARBA00022989"/>
    </source>
</evidence>
<feature type="transmembrane region" description="Helical" evidence="7">
    <location>
        <begin position="15"/>
        <end position="33"/>
    </location>
</feature>
<dbReference type="VEuPathDB" id="PlasmoDB:PRCDC_0214800"/>
<reference evidence="10 12" key="3">
    <citation type="submission" date="2016-09" db="EMBL/GenBank/DDBJ databases">
        <authorList>
            <consortium name="Pathogen Informatics"/>
        </authorList>
    </citation>
    <scope>NUCLEOTIDE SEQUENCE [LARGE SCALE GENOMIC DNA]</scope>
</reference>
<evidence type="ECO:0000256" key="7">
    <source>
        <dbReference type="RuleBase" id="RU079119"/>
    </source>
</evidence>
<feature type="transmembrane region" description="Helical" evidence="7">
    <location>
        <begin position="45"/>
        <end position="63"/>
    </location>
</feature>
<organism evidence="9 11">
    <name type="scientific">Plasmodium reichenowi</name>
    <dbReference type="NCBI Taxonomy" id="5854"/>
    <lineage>
        <taxon>Eukaryota</taxon>
        <taxon>Sar</taxon>
        <taxon>Alveolata</taxon>
        <taxon>Apicomplexa</taxon>
        <taxon>Aconoidasida</taxon>
        <taxon>Haemosporida</taxon>
        <taxon>Plasmodiidae</taxon>
        <taxon>Plasmodium</taxon>
        <taxon>Plasmodium (Laverania)</taxon>
    </lineage>
</organism>
<feature type="transmembrane region" description="Helical" evidence="7">
    <location>
        <begin position="136"/>
        <end position="160"/>
    </location>
</feature>
<dbReference type="InterPro" id="IPR001594">
    <property type="entry name" value="Palmitoyltrfase_DHHC"/>
</dbReference>
<proteinExistence type="inferred from homology"/>
<evidence type="ECO:0000256" key="3">
    <source>
        <dbReference type="ARBA" id="ARBA00022692"/>
    </source>
</evidence>
<sequence length="260" mass="30855">MKITSKKFLLKLYKSFYILITYVIIVQCIYLCNKLISTFQIKIRIISFLSFWFTKCMIIWCHIKCLCTNPGFLNETFHFVSDNTTEYDNNVKMCKKCNLLKIKRSHHCSVCDKCIMKMDHHCFWINSCVGLYNQKYFILLNFYTLLLCCNIAFILLYKIITCFKMKNRAQKEMCIITKLDIYLIVINMICSLLFGMFSMIMLVDQYCAIKTNTTGIELLKNIKGEVKPFQESLIEVFGQPFSYLWFLPVDKKLKKECFNK</sequence>
<dbReference type="GO" id="GO:0019706">
    <property type="term" value="F:protein-cysteine S-palmitoyltransferase activity"/>
    <property type="evidence" value="ECO:0007669"/>
    <property type="project" value="UniProtKB-EC"/>
</dbReference>
<dbReference type="PROSITE" id="PS50216">
    <property type="entry name" value="DHHC"/>
    <property type="match status" value="1"/>
</dbReference>
<dbReference type="EMBL" id="LT969565">
    <property type="protein sequence ID" value="SOV75406.1"/>
    <property type="molecule type" value="Genomic_DNA"/>
</dbReference>
<evidence type="ECO:0000259" key="8">
    <source>
        <dbReference type="Pfam" id="PF01529"/>
    </source>
</evidence>
<dbReference type="Proteomes" id="UP000240500">
    <property type="component" value="Chromosome 2"/>
</dbReference>
<feature type="transmembrane region" description="Helical" evidence="7">
    <location>
        <begin position="181"/>
        <end position="203"/>
    </location>
</feature>
<gene>
    <name evidence="9" type="primary">DHHC11</name>
    <name evidence="9" type="ORF">PRCDC_0214800</name>
    <name evidence="10" type="ORF">PRG01_0215100</name>
</gene>
<evidence type="ECO:0000256" key="2">
    <source>
        <dbReference type="ARBA" id="ARBA00022679"/>
    </source>
</evidence>
<evidence type="ECO:0000256" key="5">
    <source>
        <dbReference type="ARBA" id="ARBA00023136"/>
    </source>
</evidence>
<dbReference type="AlphaFoldDB" id="A0A060RN63"/>
<feature type="domain" description="Palmitoyltransferase DHHC" evidence="8">
    <location>
        <begin position="91"/>
        <end position="221"/>
    </location>
</feature>
<evidence type="ECO:0000313" key="12">
    <source>
        <dbReference type="Proteomes" id="UP000240500"/>
    </source>
</evidence>
<comment type="subcellular location">
    <subcellularLocation>
        <location evidence="1">Membrane</location>
        <topology evidence="1">Multi-pass membrane protein</topology>
    </subcellularLocation>
</comment>
<dbReference type="Pfam" id="PF01529">
    <property type="entry name" value="DHHC"/>
    <property type="match status" value="1"/>
</dbReference>
<dbReference type="EC" id="2.3.1.225" evidence="7"/>
<dbReference type="OrthoDB" id="331948at2759"/>
<evidence type="ECO:0000256" key="6">
    <source>
        <dbReference type="ARBA" id="ARBA00023315"/>
    </source>
</evidence>
<evidence type="ECO:0000313" key="11">
    <source>
        <dbReference type="Proteomes" id="UP000027581"/>
    </source>
</evidence>
<comment type="domain">
    <text evidence="7">The DHHC domain is required for palmitoyltransferase activity.</text>
</comment>
<keyword evidence="6 7" id="KW-0012">Acyltransferase</keyword>
<dbReference type="InterPro" id="IPR039859">
    <property type="entry name" value="PFA4/ZDH16/20/ERF2-like"/>
</dbReference>
<keyword evidence="11" id="KW-1185">Reference proteome</keyword>
<evidence type="ECO:0000256" key="1">
    <source>
        <dbReference type="ARBA" id="ARBA00004141"/>
    </source>
</evidence>
<evidence type="ECO:0000313" key="9">
    <source>
        <dbReference type="EMBL" id="CDO62386.1"/>
    </source>
</evidence>
<reference evidence="9" key="2">
    <citation type="submission" date="2014-05" db="EMBL/GenBank/DDBJ databases">
        <title>The genome sequences of chimpanzee malaria parasites reveal the path to human adaptation.</title>
        <authorList>
            <person name="Otto T.D."/>
            <person name="Rayner J.C."/>
            <person name="Boehme U."/>
            <person name="Pain A."/>
            <person name="Spottiswoode N."/>
            <person name="Sanders M."/>
            <person name="Quail M."/>
            <person name="Ollomo B."/>
            <person name="Renaud F."/>
            <person name="Thomas A.W."/>
            <person name="Prugnolle F."/>
            <person name="Conway D.J."/>
            <person name="Newbold C."/>
            <person name="Berriman M."/>
        </authorList>
    </citation>
    <scope>NUCLEOTIDE SEQUENCE [LARGE SCALE GENOMIC DNA]</scope>
    <source>
        <strain evidence="9">CDC</strain>
    </source>
</reference>
<accession>A0A060RN63</accession>
<keyword evidence="5 7" id="KW-0472">Membrane</keyword>
<name>A0A060RN63_PLARE</name>
<dbReference type="EMBL" id="HG810763">
    <property type="protein sequence ID" value="CDO62386.1"/>
    <property type="molecule type" value="Genomic_DNA"/>
</dbReference>
<comment type="similarity">
    <text evidence="7">Belongs to the DHHC palmitoyltransferase family.</text>
</comment>
<comment type="catalytic activity">
    <reaction evidence="7">
        <text>L-cysteinyl-[protein] + hexadecanoyl-CoA = S-hexadecanoyl-L-cysteinyl-[protein] + CoA</text>
        <dbReference type="Rhea" id="RHEA:36683"/>
        <dbReference type="Rhea" id="RHEA-COMP:10131"/>
        <dbReference type="Rhea" id="RHEA-COMP:11032"/>
        <dbReference type="ChEBI" id="CHEBI:29950"/>
        <dbReference type="ChEBI" id="CHEBI:57287"/>
        <dbReference type="ChEBI" id="CHEBI:57379"/>
        <dbReference type="ChEBI" id="CHEBI:74151"/>
        <dbReference type="EC" id="2.3.1.225"/>
    </reaction>
</comment>
<dbReference type="VEuPathDB" id="PlasmoDB:PRG01_0215100"/>
<keyword evidence="2 7" id="KW-0808">Transferase</keyword>
<dbReference type="GO" id="GO:0016020">
    <property type="term" value="C:membrane"/>
    <property type="evidence" value="ECO:0007669"/>
    <property type="project" value="UniProtKB-SubCell"/>
</dbReference>
<reference evidence="9" key="1">
    <citation type="submission" date="2014-01" db="EMBL/GenBank/DDBJ databases">
        <authorList>
            <person name="Aslett M."/>
        </authorList>
    </citation>
    <scope>NUCLEOTIDE SEQUENCE</scope>
    <source>
        <strain evidence="9">CDC</strain>
    </source>
</reference>
<dbReference type="PANTHER" id="PTHR12246">
    <property type="entry name" value="PALMITOYLTRANSFERASE ZDHHC16"/>
    <property type="match status" value="1"/>
</dbReference>
<evidence type="ECO:0000313" key="10">
    <source>
        <dbReference type="EMBL" id="SOV75406.1"/>
    </source>
</evidence>